<dbReference type="Gene3D" id="3.20.20.30">
    <property type="entry name" value="Luciferase-like domain"/>
    <property type="match status" value="1"/>
</dbReference>
<dbReference type="SUPFAM" id="SSF51679">
    <property type="entry name" value="Bacterial luciferase-like"/>
    <property type="match status" value="1"/>
</dbReference>
<evidence type="ECO:0000256" key="5">
    <source>
        <dbReference type="SAM" id="MobiDB-lite"/>
    </source>
</evidence>
<organism evidence="7 8">
    <name type="scientific">Kibdelosporangium persicum</name>
    <dbReference type="NCBI Taxonomy" id="2698649"/>
    <lineage>
        <taxon>Bacteria</taxon>
        <taxon>Bacillati</taxon>
        <taxon>Actinomycetota</taxon>
        <taxon>Actinomycetes</taxon>
        <taxon>Pseudonocardiales</taxon>
        <taxon>Pseudonocardiaceae</taxon>
        <taxon>Kibdelosporangium</taxon>
    </lineage>
</organism>
<evidence type="ECO:0000256" key="1">
    <source>
        <dbReference type="ARBA" id="ARBA00022630"/>
    </source>
</evidence>
<dbReference type="InterPro" id="IPR036661">
    <property type="entry name" value="Luciferase-like_sf"/>
</dbReference>
<keyword evidence="1" id="KW-0285">Flavoprotein</keyword>
<dbReference type="RefSeq" id="WP_173142156.1">
    <property type="nucleotide sequence ID" value="NZ_CBCSGW010000025.1"/>
</dbReference>
<feature type="domain" description="Luciferase-like" evidence="6">
    <location>
        <begin position="14"/>
        <end position="210"/>
    </location>
</feature>
<dbReference type="PANTHER" id="PTHR42847">
    <property type="entry name" value="ALKANESULFONATE MONOOXYGENASE"/>
    <property type="match status" value="1"/>
</dbReference>
<dbReference type="EMBL" id="JAAATY010000048">
    <property type="protein sequence ID" value="NRN70988.1"/>
    <property type="molecule type" value="Genomic_DNA"/>
</dbReference>
<dbReference type="InterPro" id="IPR050172">
    <property type="entry name" value="SsuD_RutA_monooxygenase"/>
</dbReference>
<sequence>MTTRLGVLVLPEHPGRTGLEVWQRVEAMGFAHAWTLDHLSWRTLRDRPWFDAMTTLAAAAVVTSRIGIGTLVTSPNFRSAVVTAKQAMTLDHLSEGRFTLGAGAGGPPPDSTALGGPELSLPERTNRFEEFVTLLDRLLRHPVTTFQGRYNSADDVRMIPGCVQQPRIPLAIAGAGRRAMSLAAQFGQMWVTTGRPDAFEAETVAFDRLRGQMERLRGGGLRKLVNLSRIVADPYSSPQRLTDLVGRCAALGFTDVVLAHPRAEGVYAGDPRAFERAVLPLLPSHKVPQP</sequence>
<dbReference type="PANTHER" id="PTHR42847:SF4">
    <property type="entry name" value="ALKANESULFONATE MONOOXYGENASE-RELATED"/>
    <property type="match status" value="1"/>
</dbReference>
<feature type="region of interest" description="Disordered" evidence="5">
    <location>
        <begin position="100"/>
        <end position="119"/>
    </location>
</feature>
<dbReference type="InterPro" id="IPR011251">
    <property type="entry name" value="Luciferase-like_dom"/>
</dbReference>
<keyword evidence="3" id="KW-0560">Oxidoreductase</keyword>
<name>A0ABX2FHV2_9PSEU</name>
<evidence type="ECO:0000313" key="7">
    <source>
        <dbReference type="EMBL" id="NRN70988.1"/>
    </source>
</evidence>
<proteinExistence type="predicted"/>
<reference evidence="7 8" key="1">
    <citation type="submission" date="2020-01" db="EMBL/GenBank/DDBJ databases">
        <title>Kibdelosporangium persica a novel Actinomycetes from a hot desert in Iran.</title>
        <authorList>
            <person name="Safaei N."/>
            <person name="Zaburannyi N."/>
            <person name="Mueller R."/>
            <person name="Wink J."/>
        </authorList>
    </citation>
    <scope>NUCLEOTIDE SEQUENCE [LARGE SCALE GENOMIC DNA]</scope>
    <source>
        <strain evidence="7 8">4NS15</strain>
    </source>
</reference>
<evidence type="ECO:0000313" key="8">
    <source>
        <dbReference type="Proteomes" id="UP000763557"/>
    </source>
</evidence>
<evidence type="ECO:0000259" key="6">
    <source>
        <dbReference type="Pfam" id="PF00296"/>
    </source>
</evidence>
<evidence type="ECO:0000256" key="3">
    <source>
        <dbReference type="ARBA" id="ARBA00023002"/>
    </source>
</evidence>
<dbReference type="Pfam" id="PF00296">
    <property type="entry name" value="Bac_luciferase"/>
    <property type="match status" value="1"/>
</dbReference>
<evidence type="ECO:0000256" key="4">
    <source>
        <dbReference type="ARBA" id="ARBA00023033"/>
    </source>
</evidence>
<protein>
    <submittedName>
        <fullName evidence="7">LLM class flavin-dependent oxidoreductase</fullName>
    </submittedName>
</protein>
<evidence type="ECO:0000256" key="2">
    <source>
        <dbReference type="ARBA" id="ARBA00022643"/>
    </source>
</evidence>
<keyword evidence="4" id="KW-0503">Monooxygenase</keyword>
<accession>A0ABX2FHV2</accession>
<keyword evidence="8" id="KW-1185">Reference proteome</keyword>
<gene>
    <name evidence="7" type="ORF">GC106_82630</name>
</gene>
<dbReference type="Proteomes" id="UP000763557">
    <property type="component" value="Unassembled WGS sequence"/>
</dbReference>
<comment type="caution">
    <text evidence="7">The sequence shown here is derived from an EMBL/GenBank/DDBJ whole genome shotgun (WGS) entry which is preliminary data.</text>
</comment>
<keyword evidence="2" id="KW-0288">FMN</keyword>